<dbReference type="Pfam" id="PF00931">
    <property type="entry name" value="NB-ARC"/>
    <property type="match status" value="1"/>
</dbReference>
<dbReference type="STRING" id="429701.A0A2G9G760"/>
<keyword evidence="1" id="KW-0677">Repeat</keyword>
<reference evidence="8" key="1">
    <citation type="journal article" date="2018" name="Gigascience">
        <title>Genome assembly of the Pink Ipe (Handroanthus impetiginosus, Bignoniaceae), a highly valued, ecologically keystone Neotropical timber forest tree.</title>
        <authorList>
            <person name="Silva-Junior O.B."/>
            <person name="Grattapaglia D."/>
            <person name="Novaes E."/>
            <person name="Collevatti R.G."/>
        </authorList>
    </citation>
    <scope>NUCLEOTIDE SEQUENCE [LARGE SCALE GENOMIC DNA]</scope>
    <source>
        <strain evidence="8">cv. UFG-1</strain>
    </source>
</reference>
<comment type="caution">
    <text evidence="7">The sequence shown here is derived from an EMBL/GenBank/DDBJ whole genome shotgun (WGS) entry which is preliminary data.</text>
</comment>
<evidence type="ECO:0008006" key="9">
    <source>
        <dbReference type="Google" id="ProtNLM"/>
    </source>
</evidence>
<dbReference type="InterPro" id="IPR002182">
    <property type="entry name" value="NB-ARC"/>
</dbReference>
<dbReference type="Pfam" id="PF18052">
    <property type="entry name" value="Rx_N"/>
    <property type="match status" value="1"/>
</dbReference>
<keyword evidence="3" id="KW-0611">Plant defense</keyword>
<evidence type="ECO:0000256" key="2">
    <source>
        <dbReference type="ARBA" id="ARBA00022741"/>
    </source>
</evidence>
<proteinExistence type="predicted"/>
<dbReference type="EMBL" id="NKXS01006619">
    <property type="protein sequence ID" value="PIN01042.1"/>
    <property type="molecule type" value="Genomic_DNA"/>
</dbReference>
<keyword evidence="8" id="KW-1185">Reference proteome</keyword>
<dbReference type="GO" id="GO:0006952">
    <property type="term" value="P:defense response"/>
    <property type="evidence" value="ECO:0007669"/>
    <property type="project" value="UniProtKB-KW"/>
</dbReference>
<dbReference type="InterPro" id="IPR041118">
    <property type="entry name" value="Rx_N"/>
</dbReference>
<evidence type="ECO:0000313" key="8">
    <source>
        <dbReference type="Proteomes" id="UP000231279"/>
    </source>
</evidence>
<dbReference type="OrthoDB" id="913924at2759"/>
<dbReference type="AlphaFoldDB" id="A0A2G9G760"/>
<organism evidence="7 8">
    <name type="scientific">Handroanthus impetiginosus</name>
    <dbReference type="NCBI Taxonomy" id="429701"/>
    <lineage>
        <taxon>Eukaryota</taxon>
        <taxon>Viridiplantae</taxon>
        <taxon>Streptophyta</taxon>
        <taxon>Embryophyta</taxon>
        <taxon>Tracheophyta</taxon>
        <taxon>Spermatophyta</taxon>
        <taxon>Magnoliopsida</taxon>
        <taxon>eudicotyledons</taxon>
        <taxon>Gunneridae</taxon>
        <taxon>Pentapetalae</taxon>
        <taxon>asterids</taxon>
        <taxon>lamiids</taxon>
        <taxon>Lamiales</taxon>
        <taxon>Bignoniaceae</taxon>
        <taxon>Crescentiina</taxon>
        <taxon>Tabebuia alliance</taxon>
        <taxon>Handroanthus</taxon>
    </lineage>
</organism>
<dbReference type="PANTHER" id="PTHR19338:SF44">
    <property type="entry name" value="NB-ARC DOMAIN-CONTAINING PROTEIN"/>
    <property type="match status" value="1"/>
</dbReference>
<dbReference type="Gene3D" id="3.40.50.300">
    <property type="entry name" value="P-loop containing nucleotide triphosphate hydrolases"/>
    <property type="match status" value="1"/>
</dbReference>
<name>A0A2G9G760_9LAMI</name>
<feature type="domain" description="Disease resistance N-terminal" evidence="6">
    <location>
        <begin position="5"/>
        <end position="87"/>
    </location>
</feature>
<evidence type="ECO:0000313" key="7">
    <source>
        <dbReference type="EMBL" id="PIN01042.1"/>
    </source>
</evidence>
<evidence type="ECO:0000256" key="4">
    <source>
        <dbReference type="SAM" id="Coils"/>
    </source>
</evidence>
<accession>A0A2G9G760</accession>
<evidence type="ECO:0000256" key="1">
    <source>
        <dbReference type="ARBA" id="ARBA00022737"/>
    </source>
</evidence>
<dbReference type="InterPro" id="IPR027417">
    <property type="entry name" value="P-loop_NTPase"/>
</dbReference>
<protein>
    <recommendedName>
        <fullName evidence="9">NB-ARC domain-containing protein</fullName>
    </recommendedName>
</protein>
<evidence type="ECO:0000259" key="5">
    <source>
        <dbReference type="Pfam" id="PF00931"/>
    </source>
</evidence>
<keyword evidence="2" id="KW-0547">Nucleotide-binding</keyword>
<feature type="coiled-coil region" evidence="4">
    <location>
        <begin position="107"/>
        <end position="134"/>
    </location>
</feature>
<evidence type="ECO:0000256" key="3">
    <source>
        <dbReference type="ARBA" id="ARBA00022821"/>
    </source>
</evidence>
<keyword evidence="4" id="KW-0175">Coiled coil</keyword>
<dbReference type="Gene3D" id="1.20.5.4130">
    <property type="match status" value="1"/>
</dbReference>
<sequence>MVDAVVQSVSDKVGSVIFELGTCVVELPHNINLLQGRMKNLQSYLKDAESEAKNREACRLIIEIRDLAHDVEDIVDIYSAEIERDNARGLFGFLKQMSSALCHCMTSTEIANKIEEFNQRAESLEELKGDFKSESHDTASSFDELWRERRKFLLAPEPKKIFGCEDIFRELEKKMREGNTKICIMITIVGPGGVGKTTVARRIYKEMKDELNCSCAMVYVSHNPNTEEILCDITKQVGLSDNMMNEHLRLPC</sequence>
<dbReference type="Proteomes" id="UP000231279">
    <property type="component" value="Unassembled WGS sequence"/>
</dbReference>
<dbReference type="GO" id="GO:0043531">
    <property type="term" value="F:ADP binding"/>
    <property type="evidence" value="ECO:0007669"/>
    <property type="project" value="InterPro"/>
</dbReference>
<dbReference type="PANTHER" id="PTHR19338">
    <property type="entry name" value="TRANSLOCASE OF INNER MITOCHONDRIAL MEMBRANE 13 HOMOLOG"/>
    <property type="match status" value="1"/>
</dbReference>
<dbReference type="SUPFAM" id="SSF52540">
    <property type="entry name" value="P-loop containing nucleoside triphosphate hydrolases"/>
    <property type="match status" value="1"/>
</dbReference>
<feature type="domain" description="NB-ARC" evidence="5">
    <location>
        <begin position="169"/>
        <end position="245"/>
    </location>
</feature>
<gene>
    <name evidence="7" type="ORF">CDL12_26451</name>
</gene>
<evidence type="ECO:0000259" key="6">
    <source>
        <dbReference type="Pfam" id="PF18052"/>
    </source>
</evidence>